<dbReference type="EMBL" id="JBAMIC010000004">
    <property type="protein sequence ID" value="KAK7107939.1"/>
    <property type="molecule type" value="Genomic_DNA"/>
</dbReference>
<sequence>MINTGAILLRGPIRQETQDDAVPDHSNEQQVLQEIVEYGRLSIRANTTSHTDNNVRPTPTAGALEHSGDVSLHADQPQPTDVSASKDIHPHQQAERVGAADQRSSVSSGERSSEPRRQMGLSSFVAEGDTRALTAVRQSRPPTASSGNNVSVSSNQNRRNTECRNNPCKICGARPATTVFCRQCNCFVSCQDCALNQPPTTCPRCLAELVPRIFH</sequence>
<keyword evidence="3" id="KW-1185">Reference proteome</keyword>
<proteinExistence type="predicted"/>
<reference evidence="2 3" key="1">
    <citation type="submission" date="2024-02" db="EMBL/GenBank/DDBJ databases">
        <title>Chromosome-scale genome assembly of the rough periwinkle Littorina saxatilis.</title>
        <authorList>
            <person name="De Jode A."/>
            <person name="Faria R."/>
            <person name="Formenti G."/>
            <person name="Sims Y."/>
            <person name="Smith T.P."/>
            <person name="Tracey A."/>
            <person name="Wood J.M.D."/>
            <person name="Zagrodzka Z.B."/>
            <person name="Johannesson K."/>
            <person name="Butlin R.K."/>
            <person name="Leder E.H."/>
        </authorList>
    </citation>
    <scope>NUCLEOTIDE SEQUENCE [LARGE SCALE GENOMIC DNA]</scope>
    <source>
        <strain evidence="2">Snail1</strain>
        <tissue evidence="2">Muscle</tissue>
    </source>
</reference>
<dbReference type="AlphaFoldDB" id="A0AAN9BMH5"/>
<feature type="compositionally biased region" description="Basic and acidic residues" evidence="1">
    <location>
        <begin position="84"/>
        <end position="94"/>
    </location>
</feature>
<feature type="compositionally biased region" description="Polar residues" evidence="1">
    <location>
        <begin position="45"/>
        <end position="57"/>
    </location>
</feature>
<feature type="compositionally biased region" description="Low complexity" evidence="1">
    <location>
        <begin position="145"/>
        <end position="158"/>
    </location>
</feature>
<gene>
    <name evidence="2" type="ORF">V1264_015765</name>
</gene>
<organism evidence="2 3">
    <name type="scientific">Littorina saxatilis</name>
    <dbReference type="NCBI Taxonomy" id="31220"/>
    <lineage>
        <taxon>Eukaryota</taxon>
        <taxon>Metazoa</taxon>
        <taxon>Spiralia</taxon>
        <taxon>Lophotrochozoa</taxon>
        <taxon>Mollusca</taxon>
        <taxon>Gastropoda</taxon>
        <taxon>Caenogastropoda</taxon>
        <taxon>Littorinimorpha</taxon>
        <taxon>Littorinoidea</taxon>
        <taxon>Littorinidae</taxon>
        <taxon>Littorina</taxon>
    </lineage>
</organism>
<protein>
    <submittedName>
        <fullName evidence="2">Uncharacterized protein</fullName>
    </submittedName>
</protein>
<name>A0AAN9BMH5_9CAEN</name>
<evidence type="ECO:0000313" key="2">
    <source>
        <dbReference type="EMBL" id="KAK7107939.1"/>
    </source>
</evidence>
<dbReference type="Proteomes" id="UP001374579">
    <property type="component" value="Unassembled WGS sequence"/>
</dbReference>
<evidence type="ECO:0000313" key="3">
    <source>
        <dbReference type="Proteomes" id="UP001374579"/>
    </source>
</evidence>
<evidence type="ECO:0000256" key="1">
    <source>
        <dbReference type="SAM" id="MobiDB-lite"/>
    </source>
</evidence>
<feature type="region of interest" description="Disordered" evidence="1">
    <location>
        <begin position="45"/>
        <end position="161"/>
    </location>
</feature>
<accession>A0AAN9BMH5</accession>
<comment type="caution">
    <text evidence="2">The sequence shown here is derived from an EMBL/GenBank/DDBJ whole genome shotgun (WGS) entry which is preliminary data.</text>
</comment>